<dbReference type="Proteomes" id="UP000284220">
    <property type="component" value="Unassembled WGS sequence"/>
</dbReference>
<proteinExistence type="predicted"/>
<dbReference type="RefSeq" id="WP_118197255.1">
    <property type="nucleotide sequence ID" value="NZ_QRHZ01000001.1"/>
</dbReference>
<protein>
    <submittedName>
        <fullName evidence="1">Uncharacterized protein</fullName>
    </submittedName>
</protein>
<sequence length="170" mass="18189">MANILILRSANTGENDIKTVYSSEKLENGFAVALGEVSKERKTKGAYKGAAPAAKTDVIALVYNADVPVLEDAMGNTYKGVTSDPRNIVFPENTPVNAWVPGKAAEIAMTEVAGTADQAKYVIYKASSMKPEYAKDTTDALIAFKITGNGFVSIGNERVKTVEMIHIELA</sequence>
<dbReference type="EMBL" id="QRHZ01000001">
    <property type="protein sequence ID" value="RHG19933.1"/>
    <property type="molecule type" value="Genomic_DNA"/>
</dbReference>
<gene>
    <name evidence="1" type="ORF">DW272_01625</name>
</gene>
<accession>A0A414SK18</accession>
<reference evidence="1 2" key="1">
    <citation type="submission" date="2018-08" db="EMBL/GenBank/DDBJ databases">
        <title>A genome reference for cultivated species of the human gut microbiota.</title>
        <authorList>
            <person name="Zou Y."/>
            <person name="Xue W."/>
            <person name="Luo G."/>
        </authorList>
    </citation>
    <scope>NUCLEOTIDE SEQUENCE [LARGE SCALE GENOMIC DNA]</scope>
    <source>
        <strain evidence="1 2">AM22-9LB</strain>
    </source>
</reference>
<organism evidence="1 2">
    <name type="scientific">Blautia obeum</name>
    <dbReference type="NCBI Taxonomy" id="40520"/>
    <lineage>
        <taxon>Bacteria</taxon>
        <taxon>Bacillati</taxon>
        <taxon>Bacillota</taxon>
        <taxon>Clostridia</taxon>
        <taxon>Lachnospirales</taxon>
        <taxon>Lachnospiraceae</taxon>
        <taxon>Blautia</taxon>
    </lineage>
</organism>
<comment type="caution">
    <text evidence="1">The sequence shown here is derived from an EMBL/GenBank/DDBJ whole genome shotgun (WGS) entry which is preliminary data.</text>
</comment>
<dbReference type="AlphaFoldDB" id="A0A414SK18"/>
<name>A0A414SK18_9FIRM</name>
<evidence type="ECO:0000313" key="1">
    <source>
        <dbReference type="EMBL" id="RHG19933.1"/>
    </source>
</evidence>
<evidence type="ECO:0000313" key="2">
    <source>
        <dbReference type="Proteomes" id="UP000284220"/>
    </source>
</evidence>